<sequence length="74" mass="7162">MRFFATAVIATAAMLGSTEVLAASSAAHPSTAAKAPMSSSTSVKVSHAQGAAANFALQGPVGALAIAISGLAYL</sequence>
<feature type="signal peptide" evidence="1">
    <location>
        <begin position="1"/>
        <end position="22"/>
    </location>
</feature>
<feature type="chain" id="PRO_5040901150" evidence="1">
    <location>
        <begin position="23"/>
        <end position="74"/>
    </location>
</feature>
<gene>
    <name evidence="2" type="ORF">GGH94_000201</name>
</gene>
<proteinExistence type="predicted"/>
<organism evidence="2 3">
    <name type="scientific">Coemansia aciculifera</name>
    <dbReference type="NCBI Taxonomy" id="417176"/>
    <lineage>
        <taxon>Eukaryota</taxon>
        <taxon>Fungi</taxon>
        <taxon>Fungi incertae sedis</taxon>
        <taxon>Zoopagomycota</taxon>
        <taxon>Kickxellomycotina</taxon>
        <taxon>Kickxellomycetes</taxon>
        <taxon>Kickxellales</taxon>
        <taxon>Kickxellaceae</taxon>
        <taxon>Coemansia</taxon>
    </lineage>
</organism>
<evidence type="ECO:0000256" key="1">
    <source>
        <dbReference type="SAM" id="SignalP"/>
    </source>
</evidence>
<keyword evidence="3" id="KW-1185">Reference proteome</keyword>
<accession>A0A9W8M853</accession>
<protein>
    <submittedName>
        <fullName evidence="2">Uncharacterized protein</fullName>
    </submittedName>
</protein>
<dbReference type="Proteomes" id="UP001140074">
    <property type="component" value="Unassembled WGS sequence"/>
</dbReference>
<name>A0A9W8M853_9FUNG</name>
<evidence type="ECO:0000313" key="3">
    <source>
        <dbReference type="Proteomes" id="UP001140074"/>
    </source>
</evidence>
<dbReference type="EMBL" id="JANBUY010000004">
    <property type="protein sequence ID" value="KAJ2868361.1"/>
    <property type="molecule type" value="Genomic_DNA"/>
</dbReference>
<dbReference type="AlphaFoldDB" id="A0A9W8M853"/>
<reference evidence="2" key="1">
    <citation type="submission" date="2022-07" db="EMBL/GenBank/DDBJ databases">
        <title>Phylogenomic reconstructions and comparative analyses of Kickxellomycotina fungi.</title>
        <authorList>
            <person name="Reynolds N.K."/>
            <person name="Stajich J.E."/>
            <person name="Barry K."/>
            <person name="Grigoriev I.V."/>
            <person name="Crous P."/>
            <person name="Smith M.E."/>
        </authorList>
    </citation>
    <scope>NUCLEOTIDE SEQUENCE</scope>
    <source>
        <strain evidence="2">RSA 476</strain>
    </source>
</reference>
<comment type="caution">
    <text evidence="2">The sequence shown here is derived from an EMBL/GenBank/DDBJ whole genome shotgun (WGS) entry which is preliminary data.</text>
</comment>
<keyword evidence="1" id="KW-0732">Signal</keyword>
<evidence type="ECO:0000313" key="2">
    <source>
        <dbReference type="EMBL" id="KAJ2868361.1"/>
    </source>
</evidence>